<sequence>MSFRVPQTWMQTSQVAELAAALVAVRAANPDSELTLVLSHDYVCKAMTKKLVKWERKGWVGVHHGNILKCLAAELKARKASTTFVVAPQGSTAQTMCREATRTAKTATSGNRFRAVTLDIPAGTALVGIPLQGNRQKTFYRGIREVKTQKLKDRPSTINKLAIVKECIAILQGRIVTDEDIWCSLRNKDFQP</sequence>
<name>A0AAD6XXC3_9AGAR</name>
<dbReference type="EMBL" id="JARJCW010000134">
    <property type="protein sequence ID" value="KAJ7191356.1"/>
    <property type="molecule type" value="Genomic_DNA"/>
</dbReference>
<gene>
    <name evidence="2" type="ORF">GGX14DRAFT_407293</name>
</gene>
<reference evidence="2" key="1">
    <citation type="submission" date="2023-03" db="EMBL/GenBank/DDBJ databases">
        <title>Massive genome expansion in bonnet fungi (Mycena s.s.) driven by repeated elements and novel gene families across ecological guilds.</title>
        <authorList>
            <consortium name="Lawrence Berkeley National Laboratory"/>
            <person name="Harder C.B."/>
            <person name="Miyauchi S."/>
            <person name="Viragh M."/>
            <person name="Kuo A."/>
            <person name="Thoen E."/>
            <person name="Andreopoulos B."/>
            <person name="Lu D."/>
            <person name="Skrede I."/>
            <person name="Drula E."/>
            <person name="Henrissat B."/>
            <person name="Morin E."/>
            <person name="Kohler A."/>
            <person name="Barry K."/>
            <person name="LaButti K."/>
            <person name="Morin E."/>
            <person name="Salamov A."/>
            <person name="Lipzen A."/>
            <person name="Mereny Z."/>
            <person name="Hegedus B."/>
            <person name="Baldrian P."/>
            <person name="Stursova M."/>
            <person name="Weitz H."/>
            <person name="Taylor A."/>
            <person name="Grigoriev I.V."/>
            <person name="Nagy L.G."/>
            <person name="Martin F."/>
            <person name="Kauserud H."/>
        </authorList>
    </citation>
    <scope>NUCLEOTIDE SEQUENCE</scope>
    <source>
        <strain evidence="2">9144</strain>
    </source>
</reference>
<dbReference type="SUPFAM" id="SSF53098">
    <property type="entry name" value="Ribonuclease H-like"/>
    <property type="match status" value="1"/>
</dbReference>
<dbReference type="InterPro" id="IPR012337">
    <property type="entry name" value="RNaseH-like_sf"/>
</dbReference>
<proteinExistence type="predicted"/>
<evidence type="ECO:0000313" key="3">
    <source>
        <dbReference type="Proteomes" id="UP001219525"/>
    </source>
</evidence>
<organism evidence="2 3">
    <name type="scientific">Mycena pura</name>
    <dbReference type="NCBI Taxonomy" id="153505"/>
    <lineage>
        <taxon>Eukaryota</taxon>
        <taxon>Fungi</taxon>
        <taxon>Dikarya</taxon>
        <taxon>Basidiomycota</taxon>
        <taxon>Agaricomycotina</taxon>
        <taxon>Agaricomycetes</taxon>
        <taxon>Agaricomycetidae</taxon>
        <taxon>Agaricales</taxon>
        <taxon>Marasmiineae</taxon>
        <taxon>Mycenaceae</taxon>
        <taxon>Mycena</taxon>
    </lineage>
</organism>
<dbReference type="InterPro" id="IPR036397">
    <property type="entry name" value="RNaseH_sf"/>
</dbReference>
<comment type="caution">
    <text evidence="2">The sequence shown here is derived from an EMBL/GenBank/DDBJ whole genome shotgun (WGS) entry which is preliminary data.</text>
</comment>
<evidence type="ECO:0000313" key="2">
    <source>
        <dbReference type="EMBL" id="KAJ7191356.1"/>
    </source>
</evidence>
<dbReference type="GO" id="GO:0004523">
    <property type="term" value="F:RNA-DNA hybrid ribonuclease activity"/>
    <property type="evidence" value="ECO:0007669"/>
    <property type="project" value="InterPro"/>
</dbReference>
<keyword evidence="3" id="KW-1185">Reference proteome</keyword>
<dbReference type="InterPro" id="IPR002156">
    <property type="entry name" value="RNaseH_domain"/>
</dbReference>
<evidence type="ECO:0000259" key="1">
    <source>
        <dbReference type="Pfam" id="PF00075"/>
    </source>
</evidence>
<dbReference type="Gene3D" id="3.30.420.10">
    <property type="entry name" value="Ribonuclease H-like superfamily/Ribonuclease H"/>
    <property type="match status" value="1"/>
</dbReference>
<dbReference type="Proteomes" id="UP001219525">
    <property type="component" value="Unassembled WGS sequence"/>
</dbReference>
<dbReference type="Pfam" id="PF00075">
    <property type="entry name" value="RNase_H"/>
    <property type="match status" value="1"/>
</dbReference>
<accession>A0AAD6XXC3</accession>
<feature type="domain" description="RNase H type-1" evidence="1">
    <location>
        <begin position="6"/>
        <end position="100"/>
    </location>
</feature>
<dbReference type="AlphaFoldDB" id="A0AAD6XXC3"/>
<protein>
    <recommendedName>
        <fullName evidence="1">RNase H type-1 domain-containing protein</fullName>
    </recommendedName>
</protein>
<dbReference type="GO" id="GO:0003676">
    <property type="term" value="F:nucleic acid binding"/>
    <property type="evidence" value="ECO:0007669"/>
    <property type="project" value="InterPro"/>
</dbReference>